<comment type="caution">
    <text evidence="1">The sequence shown here is derived from an EMBL/GenBank/DDBJ whole genome shotgun (WGS) entry which is preliminary data.</text>
</comment>
<evidence type="ECO:0000313" key="1">
    <source>
        <dbReference type="EMBL" id="KAK1142010.1"/>
    </source>
</evidence>
<reference evidence="1 2" key="1">
    <citation type="journal article" date="2023" name="ACS Omega">
        <title>Identification of the Neoaspergillic Acid Biosynthesis Gene Cluster by Establishing an In Vitro CRISPR-Ribonucleoprotein Genetic System in Aspergillus melleus.</title>
        <authorList>
            <person name="Yuan B."/>
            <person name="Grau M.F."/>
            <person name="Murata R.M."/>
            <person name="Torok T."/>
            <person name="Venkateswaran K."/>
            <person name="Stajich J.E."/>
            <person name="Wang C.C.C."/>
        </authorList>
    </citation>
    <scope>NUCLEOTIDE SEQUENCE [LARGE SCALE GENOMIC DNA]</scope>
    <source>
        <strain evidence="1 2">IMV 1140</strain>
    </source>
</reference>
<proteinExistence type="predicted"/>
<dbReference type="Proteomes" id="UP001177260">
    <property type="component" value="Unassembled WGS sequence"/>
</dbReference>
<gene>
    <name evidence="1" type="ORF">N8T08_008216</name>
</gene>
<keyword evidence="2" id="KW-1185">Reference proteome</keyword>
<dbReference type="EMBL" id="JAOPJF010000055">
    <property type="protein sequence ID" value="KAK1142010.1"/>
    <property type="molecule type" value="Genomic_DNA"/>
</dbReference>
<sequence>MIQSYAMCNPSKRFSFKILKARSENNNWVYAPQHGTIMDAVLKIAGYDVASHCVERRWPCQEPAQEIDADAHDSGFRLVSLLPDTDCEPAKDDVLFEDPHEVLGLVEDLFQSKYGEKDNVNGKQKIKEKPAVRNNGSFDLLLARRDDEALSTNEDNQSRLHSSVPTDTQRPAQSPTSPEINSRTRETSDSEASSAPAKKQHQLEQYWSAYNESVSIQS</sequence>
<protein>
    <submittedName>
        <fullName evidence="1">Uncharacterized protein</fullName>
    </submittedName>
</protein>
<organism evidence="1 2">
    <name type="scientific">Aspergillus melleus</name>
    <dbReference type="NCBI Taxonomy" id="138277"/>
    <lineage>
        <taxon>Eukaryota</taxon>
        <taxon>Fungi</taxon>
        <taxon>Dikarya</taxon>
        <taxon>Ascomycota</taxon>
        <taxon>Pezizomycotina</taxon>
        <taxon>Eurotiomycetes</taxon>
        <taxon>Eurotiomycetidae</taxon>
        <taxon>Eurotiales</taxon>
        <taxon>Aspergillaceae</taxon>
        <taxon>Aspergillus</taxon>
        <taxon>Aspergillus subgen. Circumdati</taxon>
    </lineage>
</organism>
<evidence type="ECO:0000313" key="2">
    <source>
        <dbReference type="Proteomes" id="UP001177260"/>
    </source>
</evidence>
<name>A0ACC3AWI8_9EURO</name>
<accession>A0ACC3AWI8</accession>